<dbReference type="EC" id="2.7.13.3" evidence="2"/>
<dbReference type="Gene3D" id="3.30.450.40">
    <property type="match status" value="1"/>
</dbReference>
<organism evidence="9 10">
    <name type="scientific">Aureibacillus halotolerans</name>
    <dbReference type="NCBI Taxonomy" id="1508390"/>
    <lineage>
        <taxon>Bacteria</taxon>
        <taxon>Bacillati</taxon>
        <taxon>Bacillota</taxon>
        <taxon>Bacilli</taxon>
        <taxon>Bacillales</taxon>
        <taxon>Bacillaceae</taxon>
        <taxon>Aureibacillus</taxon>
    </lineage>
</organism>
<dbReference type="PANTHER" id="PTHR24421">
    <property type="entry name" value="NITRATE/NITRITE SENSOR PROTEIN NARX-RELATED"/>
    <property type="match status" value="1"/>
</dbReference>
<evidence type="ECO:0000256" key="2">
    <source>
        <dbReference type="ARBA" id="ARBA00012438"/>
    </source>
</evidence>
<dbReference type="InterPro" id="IPR036890">
    <property type="entry name" value="HATPase_C_sf"/>
</dbReference>
<dbReference type="GO" id="GO:0005524">
    <property type="term" value="F:ATP binding"/>
    <property type="evidence" value="ECO:0007669"/>
    <property type="project" value="UniProtKB-KW"/>
</dbReference>
<dbReference type="EMBL" id="SNYJ01000001">
    <property type="protein sequence ID" value="TDQ42772.1"/>
    <property type="molecule type" value="Genomic_DNA"/>
</dbReference>
<keyword evidence="6" id="KW-0067">ATP-binding</keyword>
<dbReference type="Pfam" id="PF13185">
    <property type="entry name" value="GAF_2"/>
    <property type="match status" value="1"/>
</dbReference>
<evidence type="ECO:0000313" key="10">
    <source>
        <dbReference type="Proteomes" id="UP000295632"/>
    </source>
</evidence>
<evidence type="ECO:0000256" key="6">
    <source>
        <dbReference type="ARBA" id="ARBA00022840"/>
    </source>
</evidence>
<accession>A0A4R6UA92</accession>
<evidence type="ECO:0000256" key="1">
    <source>
        <dbReference type="ARBA" id="ARBA00000085"/>
    </source>
</evidence>
<sequence length="478" mass="53618">MDHLAMLKEIAKTLSTGTKLDNMLLAALKRLLDITGLQSGWVFFISKDGTHSLITEHGAPPALVNNDCRRLKEGGCWCKSQFLKGKLQKAVNILECQRLERAIEANDGLTNDTTHHATIPLMAGNEAVGLINVASPGKQHFAKEELELLETVAFQMGTSIKRFQLLEESYERQELLDKTSEFTGVLHRPNGPRTVQHVVEQMQLTYGWTFVSLTIDNQGFEVGSRQGKQFNAETSVDTQLSSLWLQIQNKTKVPQDVLETVMLHISVYVERIALEEEQQQLTRETERHRLAQELHDSVNQLLFSISLHTKGLSRGVPEGQLKDGLHHIQHVTEHALKQLKHLVSHRELPDIDDSLPDAIIHYGRLLQLDISVDIDPIISLSPSCLETVFRFIQEALNNARKHSTSEQVTVTMSKNNDQVTLQIRDNGNGVDVAELVEGFGVRHMRTRAAELQGTAKMTSDSDTGTTWTLVFPESEEPI</sequence>
<evidence type="ECO:0000313" key="9">
    <source>
        <dbReference type="EMBL" id="TDQ42772.1"/>
    </source>
</evidence>
<protein>
    <recommendedName>
        <fullName evidence="2">histidine kinase</fullName>
        <ecNumber evidence="2">2.7.13.3</ecNumber>
    </recommendedName>
</protein>
<dbReference type="Gene3D" id="3.30.565.10">
    <property type="entry name" value="Histidine kinase-like ATPase, C-terminal domain"/>
    <property type="match status" value="1"/>
</dbReference>
<evidence type="ECO:0000256" key="5">
    <source>
        <dbReference type="ARBA" id="ARBA00022777"/>
    </source>
</evidence>
<dbReference type="AlphaFoldDB" id="A0A4R6UA92"/>
<keyword evidence="4" id="KW-0547">Nucleotide-binding</keyword>
<dbReference type="RefSeq" id="WP_166639105.1">
    <property type="nucleotide sequence ID" value="NZ_SNYJ01000001.1"/>
</dbReference>
<gene>
    <name evidence="9" type="ORF">EV213_101201</name>
</gene>
<dbReference type="SUPFAM" id="SSF55781">
    <property type="entry name" value="GAF domain-like"/>
    <property type="match status" value="1"/>
</dbReference>
<dbReference type="GO" id="GO:0046983">
    <property type="term" value="F:protein dimerization activity"/>
    <property type="evidence" value="ECO:0007669"/>
    <property type="project" value="InterPro"/>
</dbReference>
<dbReference type="Pfam" id="PF07730">
    <property type="entry name" value="HisKA_3"/>
    <property type="match status" value="1"/>
</dbReference>
<feature type="domain" description="Histidine kinase" evidence="8">
    <location>
        <begin position="289"/>
        <end position="475"/>
    </location>
</feature>
<keyword evidence="10" id="KW-1185">Reference proteome</keyword>
<keyword evidence="7" id="KW-0902">Two-component regulatory system</keyword>
<keyword evidence="5" id="KW-0418">Kinase</keyword>
<comment type="caution">
    <text evidence="9">The sequence shown here is derived from an EMBL/GenBank/DDBJ whole genome shotgun (WGS) entry which is preliminary data.</text>
</comment>
<dbReference type="Pfam" id="PF02518">
    <property type="entry name" value="HATPase_c"/>
    <property type="match status" value="1"/>
</dbReference>
<dbReference type="PANTHER" id="PTHR24421:SF40">
    <property type="entry name" value="SENSOR HISTIDINE KINASE YHCY"/>
    <property type="match status" value="1"/>
</dbReference>
<dbReference type="Gene3D" id="1.20.5.1930">
    <property type="match status" value="1"/>
</dbReference>
<dbReference type="CDD" id="cd16917">
    <property type="entry name" value="HATPase_UhpB-NarQ-NarX-like"/>
    <property type="match status" value="1"/>
</dbReference>
<dbReference type="InterPro" id="IPR003594">
    <property type="entry name" value="HATPase_dom"/>
</dbReference>
<dbReference type="SUPFAM" id="SSF55874">
    <property type="entry name" value="ATPase domain of HSP90 chaperone/DNA topoisomerase II/histidine kinase"/>
    <property type="match status" value="1"/>
</dbReference>
<dbReference type="GO" id="GO:0000155">
    <property type="term" value="F:phosphorelay sensor kinase activity"/>
    <property type="evidence" value="ECO:0007669"/>
    <property type="project" value="InterPro"/>
</dbReference>
<reference evidence="9 10" key="1">
    <citation type="submission" date="2019-03" db="EMBL/GenBank/DDBJ databases">
        <title>Genomic Encyclopedia of Type Strains, Phase IV (KMG-IV): sequencing the most valuable type-strain genomes for metagenomic binning, comparative biology and taxonomic classification.</title>
        <authorList>
            <person name="Goeker M."/>
        </authorList>
    </citation>
    <scope>NUCLEOTIDE SEQUENCE [LARGE SCALE GENOMIC DNA]</scope>
    <source>
        <strain evidence="9 10">DSM 28697</strain>
    </source>
</reference>
<dbReference type="PROSITE" id="PS50109">
    <property type="entry name" value="HIS_KIN"/>
    <property type="match status" value="1"/>
</dbReference>
<dbReference type="Proteomes" id="UP000295632">
    <property type="component" value="Unassembled WGS sequence"/>
</dbReference>
<dbReference type="InterPro" id="IPR003018">
    <property type="entry name" value="GAF"/>
</dbReference>
<evidence type="ECO:0000256" key="7">
    <source>
        <dbReference type="ARBA" id="ARBA00023012"/>
    </source>
</evidence>
<evidence type="ECO:0000259" key="8">
    <source>
        <dbReference type="PROSITE" id="PS50109"/>
    </source>
</evidence>
<keyword evidence="3" id="KW-0808">Transferase</keyword>
<evidence type="ECO:0000256" key="4">
    <source>
        <dbReference type="ARBA" id="ARBA00022741"/>
    </source>
</evidence>
<evidence type="ECO:0000256" key="3">
    <source>
        <dbReference type="ARBA" id="ARBA00022679"/>
    </source>
</evidence>
<comment type="catalytic activity">
    <reaction evidence="1">
        <text>ATP + protein L-histidine = ADP + protein N-phospho-L-histidine.</text>
        <dbReference type="EC" id="2.7.13.3"/>
    </reaction>
</comment>
<dbReference type="InterPro" id="IPR050482">
    <property type="entry name" value="Sensor_HK_TwoCompSys"/>
</dbReference>
<proteinExistence type="predicted"/>
<dbReference type="InterPro" id="IPR011712">
    <property type="entry name" value="Sig_transdc_His_kin_sub3_dim/P"/>
</dbReference>
<name>A0A4R6UA92_9BACI</name>
<dbReference type="InterPro" id="IPR029016">
    <property type="entry name" value="GAF-like_dom_sf"/>
</dbReference>
<dbReference type="SMART" id="SM00065">
    <property type="entry name" value="GAF"/>
    <property type="match status" value="1"/>
</dbReference>
<dbReference type="GO" id="GO:0016020">
    <property type="term" value="C:membrane"/>
    <property type="evidence" value="ECO:0007669"/>
    <property type="project" value="InterPro"/>
</dbReference>
<dbReference type="InterPro" id="IPR005467">
    <property type="entry name" value="His_kinase_dom"/>
</dbReference>